<proteinExistence type="predicted"/>
<keyword evidence="2" id="KW-1185">Reference proteome</keyword>
<evidence type="ECO:0000313" key="2">
    <source>
        <dbReference type="Proteomes" id="UP000466396"/>
    </source>
</evidence>
<dbReference type="KEGG" id="mlj:MLAC_27790"/>
<protein>
    <submittedName>
        <fullName evidence="1">Uncharacterized protein</fullName>
    </submittedName>
</protein>
<reference evidence="1 2" key="1">
    <citation type="journal article" date="2019" name="Emerg. Microbes Infect.">
        <title>Comprehensive subspecies identification of 175 nontuberculous mycobacteria species based on 7547 genomic profiles.</title>
        <authorList>
            <person name="Matsumoto Y."/>
            <person name="Kinjo T."/>
            <person name="Motooka D."/>
            <person name="Nabeya D."/>
            <person name="Jung N."/>
            <person name="Uechi K."/>
            <person name="Horii T."/>
            <person name="Iida T."/>
            <person name="Fujita J."/>
            <person name="Nakamura S."/>
        </authorList>
    </citation>
    <scope>NUCLEOTIDE SEQUENCE [LARGE SCALE GENOMIC DNA]</scope>
    <source>
        <strain evidence="1 2">JCM 15657</strain>
    </source>
</reference>
<name>A0A1X1XMN7_9MYCO</name>
<sequence length="119" mass="12073">MPPEAAETSTHVLWINAGLGCDGDSVASTAATQPSIEEIALGALRGLKVAGAMGVSDHLGWEWKSKAGIPIVCVPGCPIHPDNLSETLTYPLYTATGPGAERGGAVPAVATSPGRARAR</sequence>
<dbReference type="Gene3D" id="3.40.50.700">
    <property type="entry name" value="NADH:ubiquinone oxidoreductase-like, 20kDa subunit"/>
    <property type="match status" value="1"/>
</dbReference>
<evidence type="ECO:0000313" key="1">
    <source>
        <dbReference type="EMBL" id="BBX97485.1"/>
    </source>
</evidence>
<dbReference type="InterPro" id="IPR037024">
    <property type="entry name" value="NiFe_Hase_small_N_sf"/>
</dbReference>
<dbReference type="Proteomes" id="UP000466396">
    <property type="component" value="Chromosome"/>
</dbReference>
<organism evidence="1 2">
    <name type="scientific">Mycobacterium lacus</name>
    <dbReference type="NCBI Taxonomy" id="169765"/>
    <lineage>
        <taxon>Bacteria</taxon>
        <taxon>Bacillati</taxon>
        <taxon>Actinomycetota</taxon>
        <taxon>Actinomycetes</taxon>
        <taxon>Mycobacteriales</taxon>
        <taxon>Mycobacteriaceae</taxon>
        <taxon>Mycobacterium</taxon>
    </lineage>
</organism>
<dbReference type="STRING" id="169765.AWC15_09505"/>
<dbReference type="AlphaFoldDB" id="A0A1X1XMN7"/>
<accession>A0A1X1XMN7</accession>
<dbReference type="EMBL" id="AP022581">
    <property type="protein sequence ID" value="BBX97485.1"/>
    <property type="molecule type" value="Genomic_DNA"/>
</dbReference>
<dbReference type="SUPFAM" id="SSF56770">
    <property type="entry name" value="HydA/Nqo6-like"/>
    <property type="match status" value="1"/>
</dbReference>
<gene>
    <name evidence="1" type="ORF">MLAC_27790</name>
</gene>